<evidence type="ECO:0000313" key="2">
    <source>
        <dbReference type="EMBL" id="GMG55815.1"/>
    </source>
</evidence>
<dbReference type="EMBL" id="BSXU01006218">
    <property type="protein sequence ID" value="GMG55815.1"/>
    <property type="molecule type" value="Genomic_DNA"/>
</dbReference>
<dbReference type="AlphaFoldDB" id="A0A9W7DJC5"/>
<dbReference type="Proteomes" id="UP001165063">
    <property type="component" value="Unassembled WGS sequence"/>
</dbReference>
<evidence type="ECO:0000256" key="1">
    <source>
        <dbReference type="SAM" id="MobiDB-lite"/>
    </source>
</evidence>
<reference evidence="2" key="1">
    <citation type="submission" date="2023-04" db="EMBL/GenBank/DDBJ databases">
        <title>Ambrosiozyma monospora NBRC 1965.</title>
        <authorList>
            <person name="Ichikawa N."/>
            <person name="Sato H."/>
            <person name="Tonouchi N."/>
        </authorList>
    </citation>
    <scope>NUCLEOTIDE SEQUENCE</scope>
    <source>
        <strain evidence="2">NBRC 1965</strain>
    </source>
</reference>
<feature type="region of interest" description="Disordered" evidence="1">
    <location>
        <begin position="380"/>
        <end position="420"/>
    </location>
</feature>
<proteinExistence type="predicted"/>
<gene>
    <name evidence="2" type="ORF">Amon01_000788400</name>
</gene>
<feature type="region of interest" description="Disordered" evidence="1">
    <location>
        <begin position="425"/>
        <end position="444"/>
    </location>
</feature>
<evidence type="ECO:0000313" key="3">
    <source>
        <dbReference type="Proteomes" id="UP001165063"/>
    </source>
</evidence>
<feature type="compositionally biased region" description="Acidic residues" evidence="1">
    <location>
        <begin position="387"/>
        <end position="419"/>
    </location>
</feature>
<sequence length="509" mass="56651">MNHRASISNGSSRPVSSSGSESSASSRINFNTQAQQRNRHNSIQIEPDIEAKTLIRDGDLPFQVYSGFKTTPAGGVQVQRQSHDHPTGPTHTRAKSNLTIASTVSCSRHNSIFTRSTSMSTLTSVGDSSPSSPSQSSPVKRSQSINRLSASHRRLASIPQEIEDIKCFSKGFEKRLSLAPTCALPQPLPLQMLQQQLSLGGMVTNENEEPNTPVDSLHNYKLEKISIPSLSTANRDSDNSLGFDQLDFQYPLTSKSDFTTYSSFNYDDDNNNYNDNNSVDPVSTATNDNNNDNDNDNDNFTNIDKSVIRPAPPPPTLKTPASIPTTRFFENSVDDMSPTTPSSPVMANANRIKKVASIGSPNHCRNSSFTFELLDNPEYDSKKDVESITEPEILLEEDDDDDDDDDEDEEDEDEDDEDFVDRYMNKTLSAANSDRSYDAHDEENDRFEELEHTLLSLKAADFTRRSRLSMSESRLGVSERRKSVSDVRLNMNDPSLQRLSAVYIDSPDY</sequence>
<keyword evidence="3" id="KW-1185">Reference proteome</keyword>
<feature type="region of interest" description="Disordered" evidence="1">
    <location>
        <begin position="268"/>
        <end position="323"/>
    </location>
</feature>
<feature type="region of interest" description="Disordered" evidence="1">
    <location>
        <begin position="74"/>
        <end position="96"/>
    </location>
</feature>
<protein>
    <submittedName>
        <fullName evidence="2">Unnamed protein product</fullName>
    </submittedName>
</protein>
<accession>A0A9W7DJC5</accession>
<feature type="region of interest" description="Disordered" evidence="1">
    <location>
        <begin position="1"/>
        <end position="45"/>
    </location>
</feature>
<comment type="caution">
    <text evidence="2">The sequence shown here is derived from an EMBL/GenBank/DDBJ whole genome shotgun (WGS) entry which is preliminary data.</text>
</comment>
<feature type="compositionally biased region" description="Polar residues" evidence="1">
    <location>
        <begin position="27"/>
        <end position="44"/>
    </location>
</feature>
<feature type="compositionally biased region" description="Low complexity" evidence="1">
    <location>
        <begin position="121"/>
        <end position="144"/>
    </location>
</feature>
<feature type="region of interest" description="Disordered" evidence="1">
    <location>
        <begin position="121"/>
        <end position="148"/>
    </location>
</feature>
<name>A0A9W7DJC5_AMBMO</name>
<feature type="compositionally biased region" description="Low complexity" evidence="1">
    <location>
        <begin position="1"/>
        <end position="26"/>
    </location>
</feature>
<organism evidence="2 3">
    <name type="scientific">Ambrosiozyma monospora</name>
    <name type="common">Yeast</name>
    <name type="synonym">Endomycopsis monosporus</name>
    <dbReference type="NCBI Taxonomy" id="43982"/>
    <lineage>
        <taxon>Eukaryota</taxon>
        <taxon>Fungi</taxon>
        <taxon>Dikarya</taxon>
        <taxon>Ascomycota</taxon>
        <taxon>Saccharomycotina</taxon>
        <taxon>Pichiomycetes</taxon>
        <taxon>Pichiales</taxon>
        <taxon>Pichiaceae</taxon>
        <taxon>Ambrosiozyma</taxon>
    </lineage>
</organism>